<sequence length="87" mass="9732">MEIFLTMNGTIVSSKIRSATVRTLQELGACGDEKSPDYMMVVEPEARQVSSTKDLLHEGTTWFVIRCRGFPDVCSPDRHNGILSEEL</sequence>
<dbReference type="AlphaFoldDB" id="A0A7N5K0X4"/>
<dbReference type="Ensembl" id="ENSAMET00000026600.1">
    <property type="protein sequence ID" value="ENSAMEP00000033220.1"/>
    <property type="gene ID" value="ENSAMEG00000029652.1"/>
</dbReference>
<reference evidence="1" key="2">
    <citation type="submission" date="2025-08" db="UniProtKB">
        <authorList>
            <consortium name="Ensembl"/>
        </authorList>
    </citation>
    <scope>IDENTIFICATION</scope>
</reference>
<dbReference type="Proteomes" id="UP000008912">
    <property type="component" value="Unassembled WGS sequence"/>
</dbReference>
<dbReference type="InParanoid" id="A0A7N5K0X4"/>
<name>A0A7N5K0X4_AILME</name>
<evidence type="ECO:0008006" key="3">
    <source>
        <dbReference type="Google" id="ProtNLM"/>
    </source>
</evidence>
<reference evidence="1 2" key="1">
    <citation type="journal article" date="2010" name="Nature">
        <title>The sequence and de novo assembly of the giant panda genome.</title>
        <authorList>
            <person name="Li R."/>
            <person name="Fan W."/>
            <person name="Tian G."/>
            <person name="Zhu H."/>
            <person name="He L."/>
            <person name="Cai J."/>
            <person name="Huang Q."/>
            <person name="Cai Q."/>
            <person name="Li B."/>
            <person name="Bai Y."/>
            <person name="Zhang Z."/>
            <person name="Zhang Y."/>
            <person name="Wang W."/>
            <person name="Li J."/>
            <person name="Wei F."/>
            <person name="Li H."/>
            <person name="Jian M."/>
            <person name="Li J."/>
            <person name="Zhang Z."/>
            <person name="Nielsen R."/>
            <person name="Li D."/>
            <person name="Gu W."/>
            <person name="Yang Z."/>
            <person name="Xuan Z."/>
            <person name="Ryder O.A."/>
            <person name="Leung F.C."/>
            <person name="Zhou Y."/>
            <person name="Cao J."/>
            <person name="Sun X."/>
            <person name="Fu Y."/>
            <person name="Fang X."/>
            <person name="Guo X."/>
            <person name="Wang B."/>
            <person name="Hou R."/>
            <person name="Shen F."/>
            <person name="Mu B."/>
            <person name="Ni P."/>
            <person name="Lin R."/>
            <person name="Qian W."/>
            <person name="Wang G."/>
            <person name="Yu C."/>
            <person name="Nie W."/>
            <person name="Wang J."/>
            <person name="Wu Z."/>
            <person name="Liang H."/>
            <person name="Min J."/>
            <person name="Wu Q."/>
            <person name="Cheng S."/>
            <person name="Ruan J."/>
            <person name="Wang M."/>
            <person name="Shi Z."/>
            <person name="Wen M."/>
            <person name="Liu B."/>
            <person name="Ren X."/>
            <person name="Zheng H."/>
            <person name="Dong D."/>
            <person name="Cook K."/>
            <person name="Shan G."/>
            <person name="Zhang H."/>
            <person name="Kosiol C."/>
            <person name="Xie X."/>
            <person name="Lu Z."/>
            <person name="Zheng H."/>
            <person name="Li Y."/>
            <person name="Steiner C.C."/>
            <person name="Lam T.T."/>
            <person name="Lin S."/>
            <person name="Zhang Q."/>
            <person name="Li G."/>
            <person name="Tian J."/>
            <person name="Gong T."/>
            <person name="Liu H."/>
            <person name="Zhang D."/>
            <person name="Fang L."/>
            <person name="Ye C."/>
            <person name="Zhang J."/>
            <person name="Hu W."/>
            <person name="Xu A."/>
            <person name="Ren Y."/>
            <person name="Zhang G."/>
            <person name="Bruford M.W."/>
            <person name="Li Q."/>
            <person name="Ma L."/>
            <person name="Guo Y."/>
            <person name="An N."/>
            <person name="Hu Y."/>
            <person name="Zheng Y."/>
            <person name="Shi Y."/>
            <person name="Li Z."/>
            <person name="Liu Q."/>
            <person name="Chen Y."/>
            <person name="Zhao J."/>
            <person name="Qu N."/>
            <person name="Zhao S."/>
            <person name="Tian F."/>
            <person name="Wang X."/>
            <person name="Wang H."/>
            <person name="Xu L."/>
            <person name="Liu X."/>
            <person name="Vinar T."/>
            <person name="Wang Y."/>
            <person name="Lam T.W."/>
            <person name="Yiu S.M."/>
            <person name="Liu S."/>
            <person name="Zhang H."/>
            <person name="Li D."/>
            <person name="Huang Y."/>
            <person name="Wang X."/>
            <person name="Yang G."/>
            <person name="Jiang Z."/>
            <person name="Wang J."/>
            <person name="Qin N."/>
            <person name="Li L."/>
            <person name="Li J."/>
            <person name="Bolund L."/>
            <person name="Kristiansen K."/>
            <person name="Wong G.K."/>
            <person name="Olson M."/>
            <person name="Zhang X."/>
            <person name="Li S."/>
            <person name="Yang H."/>
            <person name="Wang J."/>
            <person name="Wang J."/>
        </authorList>
    </citation>
    <scope>NUCLEOTIDE SEQUENCE [LARGE SCALE GENOMIC DNA]</scope>
</reference>
<protein>
    <recommendedName>
        <fullName evidence="3">Ras-associating domain-containing protein</fullName>
    </recommendedName>
</protein>
<reference evidence="1" key="3">
    <citation type="submission" date="2025-09" db="UniProtKB">
        <authorList>
            <consortium name="Ensembl"/>
        </authorList>
    </citation>
    <scope>IDENTIFICATION</scope>
</reference>
<keyword evidence="2" id="KW-1185">Reference proteome</keyword>
<accession>A0A7N5K0X4</accession>
<organism evidence="1 2">
    <name type="scientific">Ailuropoda melanoleuca</name>
    <name type="common">Giant panda</name>
    <dbReference type="NCBI Taxonomy" id="9646"/>
    <lineage>
        <taxon>Eukaryota</taxon>
        <taxon>Metazoa</taxon>
        <taxon>Chordata</taxon>
        <taxon>Craniata</taxon>
        <taxon>Vertebrata</taxon>
        <taxon>Euteleostomi</taxon>
        <taxon>Mammalia</taxon>
        <taxon>Eutheria</taxon>
        <taxon>Laurasiatheria</taxon>
        <taxon>Carnivora</taxon>
        <taxon>Caniformia</taxon>
        <taxon>Ursidae</taxon>
        <taxon>Ailuropoda</taxon>
    </lineage>
</organism>
<evidence type="ECO:0000313" key="1">
    <source>
        <dbReference type="Ensembl" id="ENSAMEP00000033220.1"/>
    </source>
</evidence>
<proteinExistence type="predicted"/>
<evidence type="ECO:0000313" key="2">
    <source>
        <dbReference type="Proteomes" id="UP000008912"/>
    </source>
</evidence>